<feature type="transmembrane region" description="Helical" evidence="1">
    <location>
        <begin position="60"/>
        <end position="82"/>
    </location>
</feature>
<dbReference type="Gene3D" id="1.25.10.10">
    <property type="entry name" value="Leucine-rich Repeat Variant"/>
    <property type="match status" value="1"/>
</dbReference>
<accession>C4XTZ4</accession>
<dbReference type="EMBL" id="AP010904">
    <property type="protein sequence ID" value="BAH73659.1"/>
    <property type="molecule type" value="Genomic_DNA"/>
</dbReference>
<keyword evidence="1" id="KW-1133">Transmembrane helix</keyword>
<gene>
    <name evidence="2" type="ordered locus">DMR_01680</name>
</gene>
<feature type="transmembrane region" description="Helical" evidence="1">
    <location>
        <begin position="33"/>
        <end position="53"/>
    </location>
</feature>
<evidence type="ECO:0000256" key="1">
    <source>
        <dbReference type="SAM" id="Phobius"/>
    </source>
</evidence>
<reference evidence="2 3" key="1">
    <citation type="journal article" date="2009" name="Genome Res.">
        <title>Whole genome sequence of Desulfovibrio magneticus strain RS-1 revealed common gene clusters in magnetotactic bacteria.</title>
        <authorList>
            <person name="Nakazawa H."/>
            <person name="Arakaki A."/>
            <person name="Narita-Yamada S."/>
            <person name="Yashiro I."/>
            <person name="Jinno K."/>
            <person name="Aoki N."/>
            <person name="Tsuruyama A."/>
            <person name="Okamura Y."/>
            <person name="Tanikawa S."/>
            <person name="Fujita N."/>
            <person name="Takeyama H."/>
            <person name="Matsunaga T."/>
        </authorList>
    </citation>
    <scope>NUCLEOTIDE SEQUENCE [LARGE SCALE GENOMIC DNA]</scope>
    <source>
        <strain evidence="3">ATCC 700980 / DSM 13731 / RS-1</strain>
    </source>
</reference>
<keyword evidence="3" id="KW-1185">Reference proteome</keyword>
<organism evidence="2 3">
    <name type="scientific">Solidesulfovibrio magneticus (strain ATCC 700980 / DSM 13731 / RS-1)</name>
    <name type="common">Desulfovibrio magneticus</name>
    <dbReference type="NCBI Taxonomy" id="573370"/>
    <lineage>
        <taxon>Bacteria</taxon>
        <taxon>Pseudomonadati</taxon>
        <taxon>Thermodesulfobacteriota</taxon>
        <taxon>Desulfovibrionia</taxon>
        <taxon>Desulfovibrionales</taxon>
        <taxon>Desulfovibrionaceae</taxon>
        <taxon>Solidesulfovibrio</taxon>
    </lineage>
</organism>
<dbReference type="Proteomes" id="UP000009071">
    <property type="component" value="Chromosome"/>
</dbReference>
<dbReference type="InterPro" id="IPR011989">
    <property type="entry name" value="ARM-like"/>
</dbReference>
<name>C4XTZ4_SOLM1</name>
<sequence length="606" mass="66389">MGVYFLVLAGVFILSFFPVAVIFALMLLVVPGLLILSAGSVLFYSLLLSPLLLPCRTKTGCLALTLFTLVFFFSAILSPSLIGRSQLASLTVNDVSPDLDALKEGRIRSIALGTTDNRILAGGPNLPAVRCDQTCQQLLFNKEVDVVVMEHLKINSLAPTPDKSTTYRIERRSECPNLYPQRYASPLAESVAMRIAAGECLVAEEGEDREVVDARVSVLEIGHLTGPFVEARGNRANSFFSDARTIKICAVTRGDDASRPLVRRIEALGEVPSMPLTVGNTKIHGLGLGRGLVTVNETGMRDILKKDLGFTLAPVPDSLDKVELAKSVLAATQGNDKQITIEQIRLIEDAAKKMGKQGPTRENVELARRLIRDPRIASSSALKDIFCPNAYALHDLLPDILDRLARADPARDRDILFALNYVIRHLMPLDLLKEHKERILEIVGNALGPAPPQSGKDGPPVAVHHNPADWASRAWAVDGLISRLGDMGSEALPLLREFVRHKQSEEVVRWAAVSLCRMGPPLAVAAIPDLEQAFVDLRESGKSDQNEAVAKALIRLGDKEGLRRLVEQTITFKKNFDNTLELEAGFSASECWPVFHFMRCQIEPPD</sequence>
<keyword evidence="1" id="KW-0472">Membrane</keyword>
<dbReference type="eggNOG" id="ENOG50318PR">
    <property type="taxonomic scope" value="Bacteria"/>
</dbReference>
<protein>
    <submittedName>
        <fullName evidence="2">Hypothetical membrane protein</fullName>
    </submittedName>
</protein>
<evidence type="ECO:0000313" key="3">
    <source>
        <dbReference type="Proteomes" id="UP000009071"/>
    </source>
</evidence>
<dbReference type="SUPFAM" id="SSF48371">
    <property type="entry name" value="ARM repeat"/>
    <property type="match status" value="1"/>
</dbReference>
<dbReference type="HOGENOM" id="CLU_450363_0_0_7"/>
<keyword evidence="1" id="KW-0812">Transmembrane</keyword>
<feature type="transmembrane region" description="Helical" evidence="1">
    <location>
        <begin position="5"/>
        <end position="27"/>
    </location>
</feature>
<dbReference type="InterPro" id="IPR016024">
    <property type="entry name" value="ARM-type_fold"/>
</dbReference>
<dbReference type="KEGG" id="dma:DMR_01680"/>
<dbReference type="AlphaFoldDB" id="C4XTZ4"/>
<evidence type="ECO:0000313" key="2">
    <source>
        <dbReference type="EMBL" id="BAH73659.1"/>
    </source>
</evidence>
<proteinExistence type="predicted"/>